<dbReference type="InterPro" id="IPR010766">
    <property type="entry name" value="DRTGG"/>
</dbReference>
<gene>
    <name evidence="4" type="ORF">LSG31_16390</name>
</gene>
<dbReference type="Pfam" id="PF03061">
    <property type="entry name" value="4HBT"/>
    <property type="match status" value="1"/>
</dbReference>
<dbReference type="InterPro" id="IPR006683">
    <property type="entry name" value="Thioestr_dom"/>
</dbReference>
<organism evidence="4 5">
    <name type="scientific">Fodinisporobacter ferrooxydans</name>
    <dbReference type="NCBI Taxonomy" id="2901836"/>
    <lineage>
        <taxon>Bacteria</taxon>
        <taxon>Bacillati</taxon>
        <taxon>Bacillota</taxon>
        <taxon>Bacilli</taxon>
        <taxon>Bacillales</taxon>
        <taxon>Alicyclobacillaceae</taxon>
        <taxon>Fodinisporobacter</taxon>
    </lineage>
</organism>
<dbReference type="SUPFAM" id="SSF54631">
    <property type="entry name" value="CBS-domain pair"/>
    <property type="match status" value="1"/>
</dbReference>
<dbReference type="Gene3D" id="3.10.580.10">
    <property type="entry name" value="CBS-domain"/>
    <property type="match status" value="1"/>
</dbReference>
<evidence type="ECO:0000256" key="2">
    <source>
        <dbReference type="PROSITE-ProRule" id="PRU00703"/>
    </source>
</evidence>
<dbReference type="Proteomes" id="UP000830167">
    <property type="component" value="Chromosome"/>
</dbReference>
<dbReference type="SUPFAM" id="SSF75138">
    <property type="entry name" value="HprK N-terminal domain-like"/>
    <property type="match status" value="1"/>
</dbReference>
<dbReference type="CDD" id="cd03440">
    <property type="entry name" value="hot_dog"/>
    <property type="match status" value="1"/>
</dbReference>
<feature type="domain" description="CBS" evidence="3">
    <location>
        <begin position="195"/>
        <end position="252"/>
    </location>
</feature>
<dbReference type="InterPro" id="IPR051257">
    <property type="entry name" value="Diverse_CBS-Domain"/>
</dbReference>
<feature type="domain" description="CBS" evidence="3">
    <location>
        <begin position="254"/>
        <end position="314"/>
    </location>
</feature>
<dbReference type="Gene3D" id="1.10.10.10">
    <property type="entry name" value="Winged helix-like DNA-binding domain superfamily/Winged helix DNA-binding domain"/>
    <property type="match status" value="1"/>
</dbReference>
<evidence type="ECO:0000256" key="1">
    <source>
        <dbReference type="ARBA" id="ARBA00023122"/>
    </source>
</evidence>
<dbReference type="InterPro" id="IPR028979">
    <property type="entry name" value="Ser_kin/Pase_Hpr-like_N_sf"/>
</dbReference>
<dbReference type="InterPro" id="IPR046342">
    <property type="entry name" value="CBS_dom_sf"/>
</dbReference>
<sequence>MLTKHEQILQYIEALEVGEKISVRQIAKILDVSEGTAYRALKEAETRGIVSTIERVGTIRIENQQKKIERLTFAEVVNIVDGTVLGGHNGLHKTLYKFVIAAMQLEAIPKYIDHDSLLIVGNRMQVQRMSLEHGAAVLVTGGFNINDDVKELADQLQLPVISSSYDTFTVASLINQAIYDRMVKKDVLLVEDIIATQTPAFLKEDHLVKDWHSLLEHTGHSRFPVVDEELRVIGMVSPRDMTGAAMDTPVSSVMTPHPHTVSIHTSVAAAANLMVWEGFELLPVVDKQKLVGVISRQDVIKGIQISQKQPHMTETMEDYALKGFEEERTDDRGICLMGEVTPQMTNRLGSLSSGTMMLLIEAAVIRVLRRLKTTDMIVESTSIYFIKPVMAGSFIRVQAHVLDIGRTFGKVEVEILHQEEIVGKALVTAQTSSRL</sequence>
<dbReference type="InterPro" id="IPR029069">
    <property type="entry name" value="HotDog_dom_sf"/>
</dbReference>
<evidence type="ECO:0000259" key="3">
    <source>
        <dbReference type="PROSITE" id="PS51371"/>
    </source>
</evidence>
<name>A0ABY4CG07_9BACL</name>
<dbReference type="SMART" id="SM00116">
    <property type="entry name" value="CBS"/>
    <property type="match status" value="2"/>
</dbReference>
<dbReference type="PANTHER" id="PTHR43080">
    <property type="entry name" value="CBS DOMAIN-CONTAINING PROTEIN CBSX3, MITOCHONDRIAL"/>
    <property type="match status" value="1"/>
</dbReference>
<dbReference type="RefSeq" id="WP_347436145.1">
    <property type="nucleotide sequence ID" value="NZ_CP089291.1"/>
</dbReference>
<accession>A0ABY4CG07</accession>
<dbReference type="InterPro" id="IPR036388">
    <property type="entry name" value="WH-like_DNA-bd_sf"/>
</dbReference>
<protein>
    <submittedName>
        <fullName evidence="4">CBS domain-containing protein</fullName>
    </submittedName>
</protein>
<dbReference type="SUPFAM" id="SSF54637">
    <property type="entry name" value="Thioesterase/thiol ester dehydrase-isomerase"/>
    <property type="match status" value="1"/>
</dbReference>
<dbReference type="InterPro" id="IPR036390">
    <property type="entry name" value="WH_DNA-bd_sf"/>
</dbReference>
<evidence type="ECO:0000313" key="5">
    <source>
        <dbReference type="Proteomes" id="UP000830167"/>
    </source>
</evidence>
<dbReference type="PANTHER" id="PTHR43080:SF2">
    <property type="entry name" value="CBS DOMAIN-CONTAINING PROTEIN"/>
    <property type="match status" value="1"/>
</dbReference>
<keyword evidence="5" id="KW-1185">Reference proteome</keyword>
<dbReference type="SUPFAM" id="SSF46785">
    <property type="entry name" value="Winged helix' DNA-binding domain"/>
    <property type="match status" value="1"/>
</dbReference>
<keyword evidence="1 2" id="KW-0129">CBS domain</keyword>
<dbReference type="PROSITE" id="PS51371">
    <property type="entry name" value="CBS"/>
    <property type="match status" value="2"/>
</dbReference>
<dbReference type="EMBL" id="CP089291">
    <property type="protein sequence ID" value="UOF89457.1"/>
    <property type="molecule type" value="Genomic_DNA"/>
</dbReference>
<dbReference type="CDD" id="cd04596">
    <property type="entry name" value="CBS_pair_DRTGG_assoc"/>
    <property type="match status" value="1"/>
</dbReference>
<reference evidence="4" key="1">
    <citation type="submission" date="2021-12" db="EMBL/GenBank/DDBJ databases">
        <title>Alicyclobacillaceae gen. nov., sp. nov., isolated from chalcocite enrichment system.</title>
        <authorList>
            <person name="Jiang Z."/>
        </authorList>
    </citation>
    <scope>NUCLEOTIDE SEQUENCE</scope>
    <source>
        <strain evidence="4">MYW30-H2</strain>
    </source>
</reference>
<dbReference type="Gene3D" id="3.10.129.10">
    <property type="entry name" value="Hotdog Thioesterase"/>
    <property type="match status" value="1"/>
</dbReference>
<dbReference type="Gene3D" id="3.40.1390.20">
    <property type="entry name" value="HprK N-terminal domain-like"/>
    <property type="match status" value="1"/>
</dbReference>
<evidence type="ECO:0000313" key="4">
    <source>
        <dbReference type="EMBL" id="UOF89457.1"/>
    </source>
</evidence>
<proteinExistence type="predicted"/>
<dbReference type="Pfam" id="PF07085">
    <property type="entry name" value="DRTGG"/>
    <property type="match status" value="1"/>
</dbReference>
<dbReference type="Pfam" id="PF00571">
    <property type="entry name" value="CBS"/>
    <property type="match status" value="2"/>
</dbReference>
<dbReference type="InterPro" id="IPR000644">
    <property type="entry name" value="CBS_dom"/>
</dbReference>